<accession>A0A4Y8WJG1</accession>
<dbReference type="Pfam" id="PF06945">
    <property type="entry name" value="DUF1289"/>
    <property type="match status" value="1"/>
</dbReference>
<evidence type="ECO:0000313" key="1">
    <source>
        <dbReference type="EMBL" id="TFH92755.1"/>
    </source>
</evidence>
<name>A0A4Y8WJG1_9VIBR</name>
<evidence type="ECO:0000313" key="2">
    <source>
        <dbReference type="Proteomes" id="UP000297753"/>
    </source>
</evidence>
<dbReference type="AlphaFoldDB" id="A0A4Y8WJG1"/>
<dbReference type="Proteomes" id="UP000297753">
    <property type="component" value="Unassembled WGS sequence"/>
</dbReference>
<proteinExistence type="predicted"/>
<dbReference type="OrthoDB" id="8911262at2"/>
<dbReference type="PANTHER" id="PTHR35175">
    <property type="entry name" value="DUF1289 DOMAIN-CONTAINING PROTEIN"/>
    <property type="match status" value="1"/>
</dbReference>
<dbReference type="InterPro" id="IPR010710">
    <property type="entry name" value="DUF1289"/>
</dbReference>
<organism evidence="1 2">
    <name type="scientific">Vibrio ouci</name>
    <dbReference type="NCBI Taxonomy" id="2499078"/>
    <lineage>
        <taxon>Bacteria</taxon>
        <taxon>Pseudomonadati</taxon>
        <taxon>Pseudomonadota</taxon>
        <taxon>Gammaproteobacteria</taxon>
        <taxon>Vibrionales</taxon>
        <taxon>Vibrionaceae</taxon>
        <taxon>Vibrio</taxon>
    </lineage>
</organism>
<dbReference type="PANTHER" id="PTHR35175:SF1">
    <property type="entry name" value="OXIDOREDUCTASE"/>
    <property type="match status" value="1"/>
</dbReference>
<reference evidence="1 2" key="1">
    <citation type="submission" date="2019-01" db="EMBL/GenBank/DDBJ databases">
        <title>Vibrio BEI176 sp. nov, a marine bacterium isolated from China: eastern marignal seas.</title>
        <authorList>
            <person name="Li B."/>
        </authorList>
    </citation>
    <scope>NUCLEOTIDE SEQUENCE [LARGE SCALE GENOMIC DNA]</scope>
    <source>
        <strain evidence="1 2">BEI176</strain>
    </source>
</reference>
<sequence length="72" mass="8353">MSHCILRCYMDVRCQPTNPCVGLCQADSNGLCIGCGRTRQERYRWYQLSEVEQREILTRLDSDSLSIIVDPR</sequence>
<comment type="caution">
    <text evidence="1">The sequence shown here is derived from an EMBL/GenBank/DDBJ whole genome shotgun (WGS) entry which is preliminary data.</text>
</comment>
<keyword evidence="2" id="KW-1185">Reference proteome</keyword>
<dbReference type="EMBL" id="SATR01000004">
    <property type="protein sequence ID" value="TFH92755.1"/>
    <property type="molecule type" value="Genomic_DNA"/>
</dbReference>
<protein>
    <submittedName>
        <fullName evidence="1">DUF1289 domain-containing protein</fullName>
    </submittedName>
</protein>
<gene>
    <name evidence="1" type="ORF">ELS82_04250</name>
</gene>